<dbReference type="AlphaFoldDB" id="A0AAV6KE71"/>
<dbReference type="EMBL" id="JACTNZ010000005">
    <property type="protein sequence ID" value="KAG5550629.1"/>
    <property type="molecule type" value="Genomic_DNA"/>
</dbReference>
<evidence type="ECO:0000256" key="3">
    <source>
        <dbReference type="ARBA" id="ARBA00022729"/>
    </source>
</evidence>
<reference evidence="7" key="1">
    <citation type="submission" date="2020-08" db="EMBL/GenBank/DDBJ databases">
        <title>Plant Genome Project.</title>
        <authorList>
            <person name="Zhang R.-G."/>
        </authorList>
    </citation>
    <scope>NUCLEOTIDE SEQUENCE</scope>
    <source>
        <strain evidence="7">WSP0</strain>
        <tissue evidence="7">Leaf</tissue>
    </source>
</reference>
<keyword evidence="2" id="KW-0812">Transmembrane</keyword>
<dbReference type="PANTHER" id="PTHR48061:SF2">
    <property type="entry name" value="RECEPTOR LIKE PROTEIN 30-LIKE"/>
    <property type="match status" value="1"/>
</dbReference>
<dbReference type="Proteomes" id="UP000823749">
    <property type="component" value="Chromosome 5"/>
</dbReference>
<comment type="caution">
    <text evidence="7">The sequence shown here is derived from an EMBL/GenBank/DDBJ whole genome shotgun (WGS) entry which is preliminary data.</text>
</comment>
<dbReference type="SUPFAM" id="SSF52058">
    <property type="entry name" value="L domain-like"/>
    <property type="match status" value="1"/>
</dbReference>
<evidence type="ECO:0000256" key="5">
    <source>
        <dbReference type="ARBA" id="ARBA00023136"/>
    </source>
</evidence>
<evidence type="ECO:0000256" key="4">
    <source>
        <dbReference type="ARBA" id="ARBA00022989"/>
    </source>
</evidence>
<name>A0AAV6KE71_9ERIC</name>
<keyword evidence="3" id="KW-0732">Signal</keyword>
<protein>
    <submittedName>
        <fullName evidence="7">Uncharacterized protein</fullName>
    </submittedName>
</protein>
<dbReference type="InterPro" id="IPR032675">
    <property type="entry name" value="LRR_dom_sf"/>
</dbReference>
<comment type="subcellular location">
    <subcellularLocation>
        <location evidence="1">Membrane</location>
        <topology evidence="1">Single-pass type I membrane protein</topology>
    </subcellularLocation>
</comment>
<proteinExistence type="predicted"/>
<keyword evidence="4" id="KW-1133">Transmembrane helix</keyword>
<evidence type="ECO:0000313" key="8">
    <source>
        <dbReference type="Proteomes" id="UP000823749"/>
    </source>
</evidence>
<keyword evidence="5" id="KW-0472">Membrane</keyword>
<evidence type="ECO:0000256" key="6">
    <source>
        <dbReference type="ARBA" id="ARBA00023180"/>
    </source>
</evidence>
<evidence type="ECO:0000256" key="1">
    <source>
        <dbReference type="ARBA" id="ARBA00004479"/>
    </source>
</evidence>
<accession>A0AAV6KE71</accession>
<evidence type="ECO:0000256" key="2">
    <source>
        <dbReference type="ARBA" id="ARBA00022692"/>
    </source>
</evidence>
<dbReference type="InterPro" id="IPR046956">
    <property type="entry name" value="RLP23-like"/>
</dbReference>
<keyword evidence="8" id="KW-1185">Reference proteome</keyword>
<keyword evidence="6" id="KW-0325">Glycoprotein</keyword>
<gene>
    <name evidence="7" type="ORF">RHGRI_015541</name>
</gene>
<dbReference type="Gene3D" id="3.80.10.10">
    <property type="entry name" value="Ribonuclease Inhibitor"/>
    <property type="match status" value="1"/>
</dbReference>
<evidence type="ECO:0000313" key="7">
    <source>
        <dbReference type="EMBL" id="KAG5550629.1"/>
    </source>
</evidence>
<sequence>MASSPPFPSTPSACRCSYSSPPSTAGSGASVASASPAAWTVTVAERCLDLNTESIFGGLNQSSTLFRLKFLGQLNLANNNFNFTKIPSSLGILTNLRYLNLSNSGFSGQIPIGLSLLIRLVTLDLSTLYFPRVPTLQIENPNLITLLGNLSVVKELHLDRVNISANGEASDGRVAPQLWSKPIIVE</sequence>
<organism evidence="7 8">
    <name type="scientific">Rhododendron griersonianum</name>
    <dbReference type="NCBI Taxonomy" id="479676"/>
    <lineage>
        <taxon>Eukaryota</taxon>
        <taxon>Viridiplantae</taxon>
        <taxon>Streptophyta</taxon>
        <taxon>Embryophyta</taxon>
        <taxon>Tracheophyta</taxon>
        <taxon>Spermatophyta</taxon>
        <taxon>Magnoliopsida</taxon>
        <taxon>eudicotyledons</taxon>
        <taxon>Gunneridae</taxon>
        <taxon>Pentapetalae</taxon>
        <taxon>asterids</taxon>
        <taxon>Ericales</taxon>
        <taxon>Ericaceae</taxon>
        <taxon>Ericoideae</taxon>
        <taxon>Rhodoreae</taxon>
        <taxon>Rhododendron</taxon>
    </lineage>
</organism>
<dbReference type="PANTHER" id="PTHR48061">
    <property type="entry name" value="LEUCINE-RICH REPEAT RECEPTOR PROTEIN KINASE EMS1-LIKE-RELATED"/>
    <property type="match status" value="1"/>
</dbReference>
<dbReference type="GO" id="GO:0016020">
    <property type="term" value="C:membrane"/>
    <property type="evidence" value="ECO:0007669"/>
    <property type="project" value="UniProtKB-SubCell"/>
</dbReference>